<dbReference type="KEGG" id="nnu:104609800"/>
<dbReference type="PANTHER" id="PTHR38926:SF5">
    <property type="entry name" value="F-BOX AND LEUCINE-RICH REPEAT PROTEIN 6"/>
    <property type="match status" value="1"/>
</dbReference>
<dbReference type="InterPro" id="IPR032675">
    <property type="entry name" value="LRR_dom_sf"/>
</dbReference>
<dbReference type="AlphaFoldDB" id="A0A1U8BCY8"/>
<dbReference type="OMA" id="DRVAACC"/>
<proteinExistence type="predicted"/>
<dbReference type="OrthoDB" id="1929062at2759"/>
<dbReference type="InterPro" id="IPR036047">
    <property type="entry name" value="F-box-like_dom_sf"/>
</dbReference>
<reference evidence="2" key="1">
    <citation type="submission" date="2025-08" db="UniProtKB">
        <authorList>
            <consortium name="RefSeq"/>
        </authorList>
    </citation>
    <scope>IDENTIFICATION</scope>
</reference>
<dbReference type="Gene3D" id="1.20.1280.50">
    <property type="match status" value="1"/>
</dbReference>
<dbReference type="Proteomes" id="UP000189703">
    <property type="component" value="Unplaced"/>
</dbReference>
<dbReference type="PANTHER" id="PTHR38926">
    <property type="entry name" value="F-BOX DOMAIN CONTAINING PROTEIN, EXPRESSED"/>
    <property type="match status" value="1"/>
</dbReference>
<organism evidence="1 2">
    <name type="scientific">Nelumbo nucifera</name>
    <name type="common">Sacred lotus</name>
    <dbReference type="NCBI Taxonomy" id="4432"/>
    <lineage>
        <taxon>Eukaryota</taxon>
        <taxon>Viridiplantae</taxon>
        <taxon>Streptophyta</taxon>
        <taxon>Embryophyta</taxon>
        <taxon>Tracheophyta</taxon>
        <taxon>Spermatophyta</taxon>
        <taxon>Magnoliopsida</taxon>
        <taxon>Proteales</taxon>
        <taxon>Nelumbonaceae</taxon>
        <taxon>Nelumbo</taxon>
    </lineage>
</organism>
<dbReference type="Gene3D" id="3.80.10.10">
    <property type="entry name" value="Ribonuclease Inhibitor"/>
    <property type="match status" value="1"/>
</dbReference>
<name>A0A1U8BCY8_NELNU</name>
<protein>
    <submittedName>
        <fullName evidence="2">F-box/LRR-repeat protein At3g48880-like</fullName>
    </submittedName>
</protein>
<dbReference type="GO" id="GO:1905761">
    <property type="term" value="F:SCF ubiquitin ligase complex binding"/>
    <property type="evidence" value="ECO:0000318"/>
    <property type="project" value="GO_Central"/>
</dbReference>
<evidence type="ECO:0000313" key="1">
    <source>
        <dbReference type="Proteomes" id="UP000189703"/>
    </source>
</evidence>
<gene>
    <name evidence="2" type="primary">LOC104609800</name>
</gene>
<sequence length="262" mass="30105">MEEERKWEDMNQDCLIEVFKKVGEEAIESLILDVPFVCKSWYKASLDPQCWKALFLPKLTDTPWPPFNPSEFNNFSRRFMKEFHVQNFSVRGFLKFVISRSRRSAILLALPTCCTLEDLEFVSDEFPALQFLILSDTVAGEIDDYSVWPPMSKFKDLRGLTLGLLPNCLEEFLTDVGLNCKKFESLTMSGPINSEDALAIVTHLPTIKSLHLRGSRLLREDLKIILEGCKELCLLDVRDCVGFEVDDEILKLASRSYQHLLV</sequence>
<dbReference type="GeneID" id="104609800"/>
<dbReference type="SUPFAM" id="SSF81383">
    <property type="entry name" value="F-box domain"/>
    <property type="match status" value="1"/>
</dbReference>
<keyword evidence="1" id="KW-1185">Reference proteome</keyword>
<dbReference type="eggNOG" id="KOG1947">
    <property type="taxonomic scope" value="Eukaryota"/>
</dbReference>
<dbReference type="SUPFAM" id="SSF52047">
    <property type="entry name" value="RNI-like"/>
    <property type="match status" value="1"/>
</dbReference>
<evidence type="ECO:0000313" key="2">
    <source>
        <dbReference type="RefSeq" id="XP_010274488.1"/>
    </source>
</evidence>
<accession>A0A1U8BCY8</accession>
<dbReference type="RefSeq" id="XP_010274488.1">
    <property type="nucleotide sequence ID" value="XM_010276186.1"/>
</dbReference>